<dbReference type="EMBL" id="MU277241">
    <property type="protein sequence ID" value="KAI0057929.1"/>
    <property type="molecule type" value="Genomic_DNA"/>
</dbReference>
<gene>
    <name evidence="1" type="ORF">BV25DRAFT_1919791</name>
</gene>
<keyword evidence="2" id="KW-1185">Reference proteome</keyword>
<name>A0ACB8SNI5_9AGAM</name>
<proteinExistence type="predicted"/>
<evidence type="ECO:0000313" key="2">
    <source>
        <dbReference type="Proteomes" id="UP000814140"/>
    </source>
</evidence>
<accession>A0ACB8SNI5</accession>
<reference evidence="1" key="1">
    <citation type="submission" date="2021-03" db="EMBL/GenBank/DDBJ databases">
        <authorList>
            <consortium name="DOE Joint Genome Institute"/>
            <person name="Ahrendt S."/>
            <person name="Looney B.P."/>
            <person name="Miyauchi S."/>
            <person name="Morin E."/>
            <person name="Drula E."/>
            <person name="Courty P.E."/>
            <person name="Chicoki N."/>
            <person name="Fauchery L."/>
            <person name="Kohler A."/>
            <person name="Kuo A."/>
            <person name="Labutti K."/>
            <person name="Pangilinan J."/>
            <person name="Lipzen A."/>
            <person name="Riley R."/>
            <person name="Andreopoulos W."/>
            <person name="He G."/>
            <person name="Johnson J."/>
            <person name="Barry K.W."/>
            <person name="Grigoriev I.V."/>
            <person name="Nagy L."/>
            <person name="Hibbett D."/>
            <person name="Henrissat B."/>
            <person name="Matheny P.B."/>
            <person name="Labbe J."/>
            <person name="Martin F."/>
        </authorList>
    </citation>
    <scope>NUCLEOTIDE SEQUENCE</scope>
    <source>
        <strain evidence="1">HHB10654</strain>
    </source>
</reference>
<sequence length="340" mass="36514">MPKLVGSTRYSQDCGRSSEPPLARNLPRILGGEAESGLDDRSAHVDVPHTGVGREDAGFAQHQHEAGSSSQGVQHRREYEPYFTPKVYYPTQLSAPGGQPDGPYSLTTAGTPLTATGSQHSLSRPAYNLYATQDDFRGAPSGYYPGSGPTGRLPATSPLGLAQSRQPVPPISLHVYTGLDALATPGPDSRRGSFGGAGPWPAGGDSSATDFGEPSGVFSPPPDHDLYSGLEVNAAVPEHLSQAERNLVVQHGLSSSNAHPGESPVPVVSQAKKRKRKADDTIDTSARPAKKKRTPEQRKEMRRLDSLRTRHKHSDGVQALREFLGKDRSFSKEKTLREGW</sequence>
<reference evidence="1" key="2">
    <citation type="journal article" date="2022" name="New Phytol.">
        <title>Evolutionary transition to the ectomycorrhizal habit in the genomes of a hyperdiverse lineage of mushroom-forming fungi.</title>
        <authorList>
            <person name="Looney B."/>
            <person name="Miyauchi S."/>
            <person name="Morin E."/>
            <person name="Drula E."/>
            <person name="Courty P.E."/>
            <person name="Kohler A."/>
            <person name="Kuo A."/>
            <person name="LaButti K."/>
            <person name="Pangilinan J."/>
            <person name="Lipzen A."/>
            <person name="Riley R."/>
            <person name="Andreopoulos W."/>
            <person name="He G."/>
            <person name="Johnson J."/>
            <person name="Nolan M."/>
            <person name="Tritt A."/>
            <person name="Barry K.W."/>
            <person name="Grigoriev I.V."/>
            <person name="Nagy L.G."/>
            <person name="Hibbett D."/>
            <person name="Henrissat B."/>
            <person name="Matheny P.B."/>
            <person name="Labbe J."/>
            <person name="Martin F.M."/>
        </authorList>
    </citation>
    <scope>NUCLEOTIDE SEQUENCE</scope>
    <source>
        <strain evidence="1">HHB10654</strain>
    </source>
</reference>
<dbReference type="Proteomes" id="UP000814140">
    <property type="component" value="Unassembled WGS sequence"/>
</dbReference>
<evidence type="ECO:0000313" key="1">
    <source>
        <dbReference type="EMBL" id="KAI0057929.1"/>
    </source>
</evidence>
<organism evidence="1 2">
    <name type="scientific">Artomyces pyxidatus</name>
    <dbReference type="NCBI Taxonomy" id="48021"/>
    <lineage>
        <taxon>Eukaryota</taxon>
        <taxon>Fungi</taxon>
        <taxon>Dikarya</taxon>
        <taxon>Basidiomycota</taxon>
        <taxon>Agaricomycotina</taxon>
        <taxon>Agaricomycetes</taxon>
        <taxon>Russulales</taxon>
        <taxon>Auriscalpiaceae</taxon>
        <taxon>Artomyces</taxon>
    </lineage>
</organism>
<comment type="caution">
    <text evidence="1">The sequence shown here is derived from an EMBL/GenBank/DDBJ whole genome shotgun (WGS) entry which is preliminary data.</text>
</comment>
<protein>
    <submittedName>
        <fullName evidence="1">Uncharacterized protein</fullName>
    </submittedName>
</protein>